<comment type="caution">
    <text evidence="14">The sequence shown here is derived from an EMBL/GenBank/DDBJ whole genome shotgun (WGS) entry which is preliminary data.</text>
</comment>
<keyword evidence="9" id="KW-0175">Coiled coil</keyword>
<keyword evidence="8" id="KW-0902">Two-component regulatory system</keyword>
<dbReference type="GO" id="GO:0000155">
    <property type="term" value="F:phosphorelay sensor kinase activity"/>
    <property type="evidence" value="ECO:0007669"/>
    <property type="project" value="InterPro"/>
</dbReference>
<organism evidence="14 15">
    <name type="scientific">Actinacidiphila bryophytorum</name>
    <dbReference type="NCBI Taxonomy" id="1436133"/>
    <lineage>
        <taxon>Bacteria</taxon>
        <taxon>Bacillati</taxon>
        <taxon>Actinomycetota</taxon>
        <taxon>Actinomycetes</taxon>
        <taxon>Kitasatosporales</taxon>
        <taxon>Streptomycetaceae</taxon>
        <taxon>Actinacidiphila</taxon>
    </lineage>
</organism>
<dbReference type="SUPFAM" id="SSF55874">
    <property type="entry name" value="ATPase domain of HSP90 chaperone/DNA topoisomerase II/histidine kinase"/>
    <property type="match status" value="1"/>
</dbReference>
<dbReference type="GO" id="GO:0016020">
    <property type="term" value="C:membrane"/>
    <property type="evidence" value="ECO:0007669"/>
    <property type="project" value="InterPro"/>
</dbReference>
<protein>
    <recommendedName>
        <fullName evidence="2">histidine kinase</fullName>
        <ecNumber evidence="2">2.7.13.3</ecNumber>
    </recommendedName>
</protein>
<comment type="catalytic activity">
    <reaction evidence="1">
        <text>ATP + protein L-histidine = ADP + protein N-phospho-L-histidine.</text>
        <dbReference type="EC" id="2.7.13.3"/>
    </reaction>
</comment>
<accession>A0A9W4E4W8</accession>
<feature type="transmembrane region" description="Helical" evidence="11">
    <location>
        <begin position="159"/>
        <end position="175"/>
    </location>
</feature>
<dbReference type="InterPro" id="IPR011712">
    <property type="entry name" value="Sig_transdc_His_kin_sub3_dim/P"/>
</dbReference>
<evidence type="ECO:0000256" key="10">
    <source>
        <dbReference type="SAM" id="MobiDB-lite"/>
    </source>
</evidence>
<dbReference type="GO" id="GO:0005524">
    <property type="term" value="F:ATP binding"/>
    <property type="evidence" value="ECO:0007669"/>
    <property type="project" value="UniProtKB-KW"/>
</dbReference>
<feature type="coiled-coil region" evidence="9">
    <location>
        <begin position="178"/>
        <end position="205"/>
    </location>
</feature>
<evidence type="ECO:0000256" key="9">
    <source>
        <dbReference type="SAM" id="Coils"/>
    </source>
</evidence>
<dbReference type="EC" id="2.7.13.3" evidence="2"/>
<evidence type="ECO:0000256" key="3">
    <source>
        <dbReference type="ARBA" id="ARBA00022553"/>
    </source>
</evidence>
<evidence type="ECO:0000259" key="12">
    <source>
        <dbReference type="Pfam" id="PF02518"/>
    </source>
</evidence>
<feature type="transmembrane region" description="Helical" evidence="11">
    <location>
        <begin position="57"/>
        <end position="74"/>
    </location>
</feature>
<evidence type="ECO:0000256" key="7">
    <source>
        <dbReference type="ARBA" id="ARBA00022840"/>
    </source>
</evidence>
<dbReference type="InterPro" id="IPR003594">
    <property type="entry name" value="HATPase_dom"/>
</dbReference>
<keyword evidence="11" id="KW-0472">Membrane</keyword>
<evidence type="ECO:0000256" key="6">
    <source>
        <dbReference type="ARBA" id="ARBA00022777"/>
    </source>
</evidence>
<dbReference type="GO" id="GO:0046983">
    <property type="term" value="F:protein dimerization activity"/>
    <property type="evidence" value="ECO:0007669"/>
    <property type="project" value="InterPro"/>
</dbReference>
<evidence type="ECO:0000256" key="1">
    <source>
        <dbReference type="ARBA" id="ARBA00000085"/>
    </source>
</evidence>
<sequence>MTYEVQPGPPQRGRFPAGRGRRGLPSLWVPALALAFVQVAGSGVAGRHQTLRVDLDWLGYLLLLAGPALLLLRRRKPVEVAAAVAVVTLLYTVLGYPYGPVFASLVVSFFSAVAAGHRRAVLVIAGSAFAAHTLVGEWLYRWLPPSGDSRTSWQELSGAAAWLLAVLAGAELFRVRRERIARERRERAEAERRQVDEERMRIARELHDVLAHSISLINVQAGVALALMDERPEQARTALTTIKAASKEALGEVRQVLSTLRAPGEAPRAPAPGLDRLPELLEQAASAGLRTEVSVEGEPVPLPPGADLAAFRIVQEALTNVVRHSGSRIARIALGYLPGCVQVQVDDEGPAVAGGESGGGNGLVGMRERAAALGGTVETGLRPDGGFRVLARLPLGAPEPPAEPAPADPARVRAAPARTAPAEPQQGSSRSGQSREREQKQQQQQQQQQGQQQQGAVGGAGTDGAAGMRAGDERP</sequence>
<feature type="compositionally biased region" description="Low complexity" evidence="10">
    <location>
        <begin position="408"/>
        <end position="432"/>
    </location>
</feature>
<reference evidence="14" key="1">
    <citation type="submission" date="2021-06" db="EMBL/GenBank/DDBJ databases">
        <authorList>
            <person name="Arsene-Ploetze F."/>
        </authorList>
    </citation>
    <scope>NUCLEOTIDE SEQUENCE</scope>
    <source>
        <strain evidence="14">SBRY1</strain>
    </source>
</reference>
<keyword evidence="5" id="KW-0547">Nucleotide-binding</keyword>
<feature type="region of interest" description="Disordered" evidence="10">
    <location>
        <begin position="392"/>
        <end position="475"/>
    </location>
</feature>
<name>A0A9W4E4W8_9ACTN</name>
<keyword evidence="11" id="KW-0812">Transmembrane</keyword>
<gene>
    <name evidence="14" type="ORF">SBRY_130052</name>
</gene>
<evidence type="ECO:0000256" key="11">
    <source>
        <dbReference type="SAM" id="Phobius"/>
    </source>
</evidence>
<feature type="compositionally biased region" description="Low complexity" evidence="10">
    <location>
        <begin position="441"/>
        <end position="455"/>
    </location>
</feature>
<feature type="compositionally biased region" description="Pro residues" evidence="10">
    <location>
        <begin position="397"/>
        <end position="407"/>
    </location>
</feature>
<dbReference type="InterPro" id="IPR036890">
    <property type="entry name" value="HATPase_C_sf"/>
</dbReference>
<evidence type="ECO:0000256" key="4">
    <source>
        <dbReference type="ARBA" id="ARBA00022679"/>
    </source>
</evidence>
<evidence type="ECO:0000256" key="8">
    <source>
        <dbReference type="ARBA" id="ARBA00023012"/>
    </source>
</evidence>
<proteinExistence type="predicted"/>
<keyword evidence="4" id="KW-0808">Transferase</keyword>
<dbReference type="Gene3D" id="1.20.5.1930">
    <property type="match status" value="1"/>
</dbReference>
<dbReference type="PANTHER" id="PTHR24421:SF10">
    <property type="entry name" value="NITRATE_NITRITE SENSOR PROTEIN NARQ"/>
    <property type="match status" value="1"/>
</dbReference>
<dbReference type="EMBL" id="CAJVAX010000005">
    <property type="protein sequence ID" value="CAG7619136.1"/>
    <property type="molecule type" value="Genomic_DNA"/>
</dbReference>
<evidence type="ECO:0000256" key="2">
    <source>
        <dbReference type="ARBA" id="ARBA00012438"/>
    </source>
</evidence>
<dbReference type="Pfam" id="PF07730">
    <property type="entry name" value="HisKA_3"/>
    <property type="match status" value="1"/>
</dbReference>
<keyword evidence="6 14" id="KW-0418">Kinase</keyword>
<dbReference type="RefSeq" id="WP_240166195.1">
    <property type="nucleotide sequence ID" value="NZ_CAJVAX010000005.1"/>
</dbReference>
<dbReference type="CDD" id="cd16917">
    <property type="entry name" value="HATPase_UhpB-NarQ-NarX-like"/>
    <property type="match status" value="1"/>
</dbReference>
<keyword evidence="15" id="KW-1185">Reference proteome</keyword>
<feature type="transmembrane region" description="Helical" evidence="11">
    <location>
        <begin position="80"/>
        <end position="113"/>
    </location>
</feature>
<dbReference type="Gene3D" id="3.30.565.10">
    <property type="entry name" value="Histidine kinase-like ATPase, C-terminal domain"/>
    <property type="match status" value="1"/>
</dbReference>
<evidence type="ECO:0000313" key="15">
    <source>
        <dbReference type="Proteomes" id="UP001153328"/>
    </source>
</evidence>
<evidence type="ECO:0000313" key="14">
    <source>
        <dbReference type="EMBL" id="CAG7619136.1"/>
    </source>
</evidence>
<keyword evidence="3" id="KW-0597">Phosphoprotein</keyword>
<dbReference type="Proteomes" id="UP001153328">
    <property type="component" value="Unassembled WGS sequence"/>
</dbReference>
<keyword evidence="7" id="KW-0067">ATP-binding</keyword>
<feature type="domain" description="Histidine kinase/HSP90-like ATPase" evidence="12">
    <location>
        <begin position="309"/>
        <end position="395"/>
    </location>
</feature>
<evidence type="ECO:0000259" key="13">
    <source>
        <dbReference type="Pfam" id="PF07730"/>
    </source>
</evidence>
<dbReference type="Pfam" id="PF02518">
    <property type="entry name" value="HATPase_c"/>
    <property type="match status" value="1"/>
</dbReference>
<dbReference type="PANTHER" id="PTHR24421">
    <property type="entry name" value="NITRATE/NITRITE SENSOR PROTEIN NARX-RELATED"/>
    <property type="match status" value="1"/>
</dbReference>
<dbReference type="InterPro" id="IPR050482">
    <property type="entry name" value="Sensor_HK_TwoCompSys"/>
</dbReference>
<feature type="transmembrane region" description="Helical" evidence="11">
    <location>
        <begin position="27"/>
        <end position="45"/>
    </location>
</feature>
<dbReference type="AlphaFoldDB" id="A0A9W4E4W8"/>
<feature type="domain" description="Signal transduction histidine kinase subgroup 3 dimerisation and phosphoacceptor" evidence="13">
    <location>
        <begin position="198"/>
        <end position="264"/>
    </location>
</feature>
<keyword evidence="11" id="KW-1133">Transmembrane helix</keyword>
<feature type="transmembrane region" description="Helical" evidence="11">
    <location>
        <begin position="120"/>
        <end position="139"/>
    </location>
</feature>
<evidence type="ECO:0000256" key="5">
    <source>
        <dbReference type="ARBA" id="ARBA00022741"/>
    </source>
</evidence>